<reference evidence="1" key="2">
    <citation type="submission" date="2020-09" db="EMBL/GenBank/DDBJ databases">
        <authorList>
            <person name="Sun Q."/>
            <person name="Kim S."/>
        </authorList>
    </citation>
    <scope>NUCLEOTIDE SEQUENCE</scope>
    <source>
        <strain evidence="1">KCTC 32422</strain>
    </source>
</reference>
<organism evidence="1 2">
    <name type="scientific">Novosphingobium arvoryzae</name>
    <dbReference type="NCBI Taxonomy" id="1256514"/>
    <lineage>
        <taxon>Bacteria</taxon>
        <taxon>Pseudomonadati</taxon>
        <taxon>Pseudomonadota</taxon>
        <taxon>Alphaproteobacteria</taxon>
        <taxon>Sphingomonadales</taxon>
        <taxon>Sphingomonadaceae</taxon>
        <taxon>Novosphingobium</taxon>
    </lineage>
</organism>
<keyword evidence="2" id="KW-1185">Reference proteome</keyword>
<evidence type="ECO:0000313" key="2">
    <source>
        <dbReference type="Proteomes" id="UP000634139"/>
    </source>
</evidence>
<protein>
    <recommendedName>
        <fullName evidence="3">Tetratricopeptide repeat protein</fullName>
    </recommendedName>
</protein>
<dbReference type="Pfam" id="PF14559">
    <property type="entry name" value="TPR_19"/>
    <property type="match status" value="1"/>
</dbReference>
<dbReference type="EMBL" id="BMZD01000005">
    <property type="protein sequence ID" value="GHA01687.1"/>
    <property type="molecule type" value="Genomic_DNA"/>
</dbReference>
<proteinExistence type="predicted"/>
<dbReference type="Pfam" id="PF13759">
    <property type="entry name" value="2OG-FeII_Oxy_5"/>
    <property type="match status" value="1"/>
</dbReference>
<dbReference type="Proteomes" id="UP000634139">
    <property type="component" value="Unassembled WGS sequence"/>
</dbReference>
<reference evidence="1" key="1">
    <citation type="journal article" date="2014" name="Int. J. Syst. Evol. Microbiol.">
        <title>Complete genome sequence of Corynebacterium casei LMG S-19264T (=DSM 44701T), isolated from a smear-ripened cheese.</title>
        <authorList>
            <consortium name="US DOE Joint Genome Institute (JGI-PGF)"/>
            <person name="Walter F."/>
            <person name="Albersmeier A."/>
            <person name="Kalinowski J."/>
            <person name="Ruckert C."/>
        </authorList>
    </citation>
    <scope>NUCLEOTIDE SEQUENCE</scope>
    <source>
        <strain evidence="1">KCTC 32422</strain>
    </source>
</reference>
<gene>
    <name evidence="1" type="ORF">GCM10011617_23070</name>
</gene>
<dbReference type="Gene3D" id="2.60.120.620">
    <property type="entry name" value="q2cbj1_9rhob like domain"/>
    <property type="match status" value="1"/>
</dbReference>
<dbReference type="AlphaFoldDB" id="A0A918RKK2"/>
<dbReference type="InterPro" id="IPR011990">
    <property type="entry name" value="TPR-like_helical_dom_sf"/>
</dbReference>
<dbReference type="InterPro" id="IPR012668">
    <property type="entry name" value="CHP02466"/>
</dbReference>
<evidence type="ECO:0000313" key="1">
    <source>
        <dbReference type="EMBL" id="GHA01687.1"/>
    </source>
</evidence>
<sequence>MTSEQRQLADALATELLAQLRGPAADPAIRARRVALARQALAAGLAGKAVPLLAALGKAAPADPEIALLHGVALRLEQRLVEAVDVFTAALAAGARDPALLQGLAQTRYEVGLPAATLFAEAQAADPANPELLRGRAAALVAEGAPDRAEALLETALAERPDWLEGHKALSVLRWTSGDAARFADSYAAALARHPANPDLWLAWFRALAQTRDWAATRAVLDRATAALGETPALLVARLFVASESGDLPETENLLARTAAIQGETINLCRVRHYLRTGRLAEAEATALPQVITPSAPLFWPYVSLIWRMAGDARAEWLDRPDQFIRPVEVELTPAELAELAEVLRGLHVMARPYIEQSVRGGTQTDRSVIQRHEPIIRLARARWLDAIRSYVDALPPFEQGHPLLGLPRGELLVEGSWSVRLTRQGHNVPHNHPVGWLSTAFYIALPSPAQLGPAPAGHIAFGTPPEELGLDLPAYRTIEPRVGRTAVFPSTMWHRTMPFADGERLVMALDIRRPRF</sequence>
<name>A0A918RKK2_9SPHN</name>
<accession>A0A918RKK2</accession>
<evidence type="ECO:0008006" key="3">
    <source>
        <dbReference type="Google" id="ProtNLM"/>
    </source>
</evidence>
<dbReference type="SUPFAM" id="SSF48452">
    <property type="entry name" value="TPR-like"/>
    <property type="match status" value="1"/>
</dbReference>
<dbReference type="Gene3D" id="1.25.40.10">
    <property type="entry name" value="Tetratricopeptide repeat domain"/>
    <property type="match status" value="1"/>
</dbReference>
<dbReference type="RefSeq" id="WP_189541682.1">
    <property type="nucleotide sequence ID" value="NZ_BMZD01000005.1"/>
</dbReference>
<comment type="caution">
    <text evidence="1">The sequence shown here is derived from an EMBL/GenBank/DDBJ whole genome shotgun (WGS) entry which is preliminary data.</text>
</comment>